<dbReference type="InterPro" id="IPR022764">
    <property type="entry name" value="Peptidase_S54_rhomboid_dom"/>
</dbReference>
<dbReference type="GO" id="GO:0016020">
    <property type="term" value="C:membrane"/>
    <property type="evidence" value="ECO:0007669"/>
    <property type="project" value="UniProtKB-SubCell"/>
</dbReference>
<dbReference type="AlphaFoldDB" id="W7CUE5"/>
<sequence length="424" mass="48375">MKKPLDYLFWYTVSHFVIDEKYRIIHLNEEELEVWIENTTNRDLPIIRLSQRDVTWRVLVERDFNQVVHVMSQFRKELNRPKLTLANIYLCEKTLETSGMYNETKMSEDKTITINSYVLTPTEQAADMSLLAADFNWNTEKMLPLAEQTNAAVEELKVKMVSHLSANVQLPAKKTWKDQFLWTYLLIAINVLVFLAMTVMGGSTDTYVLTLFGAKINELIVAGEWWRLITPMFLHIGFTHLLMNMVSLFIIGTLVERIFGGWRFLTIYFVAGIAGVIASFVYSDSLSAGASGAIFGLFGALLYLIIKKPQIYWKTLGVNVLFLLGINLAYGFVVSNVDQYAHIGGLIGGLFMAYCVAIKGQYVDWKRWVYVALTVVIFSYFVVIGYRNVNATSDPATGNAVAMSYIEQHKMGKAKKSGWRYRKK</sequence>
<feature type="transmembrane region" description="Helical" evidence="7">
    <location>
        <begin position="368"/>
        <end position="386"/>
    </location>
</feature>
<organism evidence="9 10">
    <name type="scientific">Brochothrix campestris FSL F6-1037</name>
    <dbReference type="NCBI Taxonomy" id="1265861"/>
    <lineage>
        <taxon>Bacteria</taxon>
        <taxon>Bacillati</taxon>
        <taxon>Bacillota</taxon>
        <taxon>Bacilli</taxon>
        <taxon>Bacillales</taxon>
        <taxon>Listeriaceae</taxon>
        <taxon>Brochothrix</taxon>
    </lineage>
</organism>
<keyword evidence="10" id="KW-1185">Reference proteome</keyword>
<evidence type="ECO:0000313" key="9">
    <source>
        <dbReference type="EMBL" id="EUJ40290.1"/>
    </source>
</evidence>
<reference evidence="9 10" key="1">
    <citation type="submission" date="2012-12" db="EMBL/GenBank/DDBJ databases">
        <title>Novel taxa of Listeriaceae from agricultural environments in the United States.</title>
        <authorList>
            <person name="den Bakker H.C."/>
            <person name="Allred A."/>
            <person name="Warchocki S."/>
            <person name="Wright E.M."/>
            <person name="Burrell A."/>
            <person name="Nightingale K.K."/>
            <person name="Kephart D."/>
            <person name="Wiedmann M."/>
        </authorList>
    </citation>
    <scope>NUCLEOTIDE SEQUENCE [LARGE SCALE GENOMIC DNA]</scope>
    <source>
        <strain evidence="9 10">FSL F6-1037</strain>
    </source>
</reference>
<dbReference type="InterPro" id="IPR035952">
    <property type="entry name" value="Rhomboid-like_sf"/>
</dbReference>
<feature type="transmembrane region" description="Helical" evidence="7">
    <location>
        <begin position="288"/>
        <end position="306"/>
    </location>
</feature>
<keyword evidence="4" id="KW-0378">Hydrolase</keyword>
<evidence type="ECO:0000256" key="5">
    <source>
        <dbReference type="ARBA" id="ARBA00022989"/>
    </source>
</evidence>
<dbReference type="RefSeq" id="WP_035314185.1">
    <property type="nucleotide sequence ID" value="NZ_AODH01000020.1"/>
</dbReference>
<feature type="transmembrane region" description="Helical" evidence="7">
    <location>
        <begin position="313"/>
        <end position="333"/>
    </location>
</feature>
<keyword evidence="3 7" id="KW-0812">Transmembrane</keyword>
<dbReference type="PATRIC" id="fig|1265861.3.peg.1097"/>
<evidence type="ECO:0000256" key="1">
    <source>
        <dbReference type="ARBA" id="ARBA00004141"/>
    </source>
</evidence>
<keyword evidence="6 7" id="KW-0472">Membrane</keyword>
<evidence type="ECO:0000313" key="10">
    <source>
        <dbReference type="Proteomes" id="UP000019243"/>
    </source>
</evidence>
<evidence type="ECO:0000256" key="7">
    <source>
        <dbReference type="SAM" id="Phobius"/>
    </source>
</evidence>
<dbReference type="PANTHER" id="PTHR43731:SF14">
    <property type="entry name" value="PRESENILIN-ASSOCIATED RHOMBOID-LIKE PROTEIN, MITOCHONDRIAL"/>
    <property type="match status" value="1"/>
</dbReference>
<dbReference type="PANTHER" id="PTHR43731">
    <property type="entry name" value="RHOMBOID PROTEASE"/>
    <property type="match status" value="1"/>
</dbReference>
<name>W7CUE5_9LIST</name>
<comment type="similarity">
    <text evidence="2">Belongs to the peptidase S54 family.</text>
</comment>
<comment type="caution">
    <text evidence="9">The sequence shown here is derived from an EMBL/GenBank/DDBJ whole genome shotgun (WGS) entry which is preliminary data.</text>
</comment>
<dbReference type="SUPFAM" id="SSF144091">
    <property type="entry name" value="Rhomboid-like"/>
    <property type="match status" value="1"/>
</dbReference>
<dbReference type="Gene3D" id="1.20.1540.10">
    <property type="entry name" value="Rhomboid-like"/>
    <property type="match status" value="1"/>
</dbReference>
<dbReference type="Pfam" id="PF01694">
    <property type="entry name" value="Rhomboid"/>
    <property type="match status" value="1"/>
</dbReference>
<feature type="transmembrane region" description="Helical" evidence="7">
    <location>
        <begin position="262"/>
        <end position="282"/>
    </location>
</feature>
<feature type="transmembrane region" description="Helical" evidence="7">
    <location>
        <begin position="181"/>
        <end position="202"/>
    </location>
</feature>
<proteinExistence type="inferred from homology"/>
<evidence type="ECO:0000256" key="2">
    <source>
        <dbReference type="ARBA" id="ARBA00009045"/>
    </source>
</evidence>
<evidence type="ECO:0000259" key="8">
    <source>
        <dbReference type="Pfam" id="PF01694"/>
    </source>
</evidence>
<accession>W7CUE5</accession>
<dbReference type="GO" id="GO:0004252">
    <property type="term" value="F:serine-type endopeptidase activity"/>
    <property type="evidence" value="ECO:0007669"/>
    <property type="project" value="InterPro"/>
</dbReference>
<evidence type="ECO:0000256" key="6">
    <source>
        <dbReference type="ARBA" id="ARBA00023136"/>
    </source>
</evidence>
<keyword evidence="5 7" id="KW-1133">Transmembrane helix</keyword>
<dbReference type="InterPro" id="IPR050925">
    <property type="entry name" value="Rhomboid_protease_S54"/>
</dbReference>
<feature type="transmembrane region" description="Helical" evidence="7">
    <location>
        <begin position="339"/>
        <end position="356"/>
    </location>
</feature>
<comment type="subcellular location">
    <subcellularLocation>
        <location evidence="1">Membrane</location>
        <topology evidence="1">Multi-pass membrane protein</topology>
    </subcellularLocation>
</comment>
<evidence type="ECO:0000256" key="3">
    <source>
        <dbReference type="ARBA" id="ARBA00022692"/>
    </source>
</evidence>
<gene>
    <name evidence="9" type="ORF">BCAMP_05541</name>
</gene>
<feature type="transmembrane region" description="Helical" evidence="7">
    <location>
        <begin position="232"/>
        <end position="255"/>
    </location>
</feature>
<dbReference type="Proteomes" id="UP000019243">
    <property type="component" value="Unassembled WGS sequence"/>
</dbReference>
<feature type="domain" description="Peptidase S54 rhomboid" evidence="8">
    <location>
        <begin position="223"/>
        <end position="356"/>
    </location>
</feature>
<dbReference type="EMBL" id="AODH01000020">
    <property type="protein sequence ID" value="EUJ40290.1"/>
    <property type="molecule type" value="Genomic_DNA"/>
</dbReference>
<protein>
    <recommendedName>
        <fullName evidence="8">Peptidase S54 rhomboid domain-containing protein</fullName>
    </recommendedName>
</protein>
<evidence type="ECO:0000256" key="4">
    <source>
        <dbReference type="ARBA" id="ARBA00022801"/>
    </source>
</evidence>
<dbReference type="OrthoDB" id="9813074at2"/>
<dbReference type="STRING" id="1265861.BCAMP_05541"/>